<dbReference type="SUPFAM" id="SSF88946">
    <property type="entry name" value="Sigma2 domain of RNA polymerase sigma factors"/>
    <property type="match status" value="1"/>
</dbReference>
<evidence type="ECO:0000256" key="3">
    <source>
        <dbReference type="ARBA" id="ARBA00023082"/>
    </source>
</evidence>
<dbReference type="InterPro" id="IPR041916">
    <property type="entry name" value="Anti_sigma_zinc_sf"/>
</dbReference>
<dbReference type="Proteomes" id="UP000822993">
    <property type="component" value="Unassembled WGS sequence"/>
</dbReference>
<feature type="region of interest" description="Disordered" evidence="6">
    <location>
        <begin position="421"/>
        <end position="503"/>
    </location>
</feature>
<dbReference type="NCBIfam" id="TIGR02937">
    <property type="entry name" value="sigma70-ECF"/>
    <property type="match status" value="1"/>
</dbReference>
<reference evidence="9 10" key="1">
    <citation type="submission" date="2020-08" db="EMBL/GenBank/DDBJ databases">
        <title>A Genomic Blueprint of the Chicken Gut Microbiome.</title>
        <authorList>
            <person name="Gilroy R."/>
            <person name="Ravi A."/>
            <person name="Getino M."/>
            <person name="Pursley I."/>
            <person name="Horton D.L."/>
            <person name="Alikhan N.-F."/>
            <person name="Baker D."/>
            <person name="Gharbi K."/>
            <person name="Hall N."/>
            <person name="Watson M."/>
            <person name="Adriaenssens E.M."/>
            <person name="Foster-Nyarko E."/>
            <person name="Jarju S."/>
            <person name="Secka A."/>
            <person name="Antonio M."/>
            <person name="Oren A."/>
            <person name="Chaudhuri R."/>
            <person name="La Ragione R.M."/>
            <person name="Hildebrand F."/>
            <person name="Pallen M.J."/>
        </authorList>
    </citation>
    <scope>NUCLEOTIDE SEQUENCE [LARGE SCALE GENOMIC DNA]</scope>
    <source>
        <strain evidence="9 10">Sa1BUA8</strain>
    </source>
</reference>
<dbReference type="InterPro" id="IPR013325">
    <property type="entry name" value="RNA_pol_sigma_r2"/>
</dbReference>
<dbReference type="InterPro" id="IPR013324">
    <property type="entry name" value="RNA_pol_sigma_r3/r4-like"/>
</dbReference>
<dbReference type="RefSeq" id="WP_193718375.1">
    <property type="nucleotide sequence ID" value="NZ_JACSPN010000002.1"/>
</dbReference>
<keyword evidence="3" id="KW-0731">Sigma factor</keyword>
<dbReference type="SUPFAM" id="SSF88659">
    <property type="entry name" value="Sigma3 and sigma4 domains of RNA polymerase sigma factors"/>
    <property type="match status" value="1"/>
</dbReference>
<evidence type="ECO:0000313" key="9">
    <source>
        <dbReference type="EMBL" id="MBE7699021.1"/>
    </source>
</evidence>
<dbReference type="GO" id="GO:0006352">
    <property type="term" value="P:DNA-templated transcription initiation"/>
    <property type="evidence" value="ECO:0007669"/>
    <property type="project" value="InterPro"/>
</dbReference>
<organism evidence="9 10">
    <name type="scientific">Oerskovia douganii</name>
    <dbReference type="NCBI Taxonomy" id="2762210"/>
    <lineage>
        <taxon>Bacteria</taxon>
        <taxon>Bacillati</taxon>
        <taxon>Actinomycetota</taxon>
        <taxon>Actinomycetes</taxon>
        <taxon>Micrococcales</taxon>
        <taxon>Cellulomonadaceae</taxon>
        <taxon>Oerskovia</taxon>
    </lineage>
</organism>
<keyword evidence="10" id="KW-1185">Reference proteome</keyword>
<comment type="similarity">
    <text evidence="1">Belongs to the sigma-70 factor family. ECF subfamily.</text>
</comment>
<dbReference type="InterPro" id="IPR036388">
    <property type="entry name" value="WH-like_DNA-bd_sf"/>
</dbReference>
<dbReference type="PANTHER" id="PTHR43133:SF8">
    <property type="entry name" value="RNA POLYMERASE SIGMA FACTOR HI_1459-RELATED"/>
    <property type="match status" value="1"/>
</dbReference>
<dbReference type="InterPro" id="IPR014284">
    <property type="entry name" value="RNA_pol_sigma-70_dom"/>
</dbReference>
<feature type="compositionally biased region" description="Low complexity" evidence="6">
    <location>
        <begin position="421"/>
        <end position="458"/>
    </location>
</feature>
<evidence type="ECO:0000256" key="1">
    <source>
        <dbReference type="ARBA" id="ARBA00010641"/>
    </source>
</evidence>
<feature type="compositionally biased region" description="Low complexity" evidence="6">
    <location>
        <begin position="470"/>
        <end position="482"/>
    </location>
</feature>
<dbReference type="InterPro" id="IPR007627">
    <property type="entry name" value="RNA_pol_sigma70_r2"/>
</dbReference>
<evidence type="ECO:0000256" key="4">
    <source>
        <dbReference type="ARBA" id="ARBA00023125"/>
    </source>
</evidence>
<evidence type="ECO:0000259" key="8">
    <source>
        <dbReference type="Pfam" id="PF13490"/>
    </source>
</evidence>
<dbReference type="Gene3D" id="1.10.10.10">
    <property type="entry name" value="Winged helix-like DNA-binding domain superfamily/Winged helix DNA-binding domain"/>
    <property type="match status" value="1"/>
</dbReference>
<dbReference type="GO" id="GO:0003677">
    <property type="term" value="F:DNA binding"/>
    <property type="evidence" value="ECO:0007669"/>
    <property type="project" value="UniProtKB-KW"/>
</dbReference>
<dbReference type="Pfam" id="PF13490">
    <property type="entry name" value="zf-HC2"/>
    <property type="match status" value="1"/>
</dbReference>
<dbReference type="Gene3D" id="1.10.1740.10">
    <property type="match status" value="1"/>
</dbReference>
<sequence length="1759" mass="177031">MTQVETSRDDAATSDAELITAVRAGDYTAFGALYERHAAAARTVARQYVRSGSDADDMVSEAFAKVLGILQAGGGPDVTFRAYLFTVVRRLSYDLTNAGRRTQPTDDIETFESAFGPMASTEDPTLEGFERSVVTKAYQGLPERWQAVLWYTEVEEMTPAQIAPLLGLTANGVSALAYRAREGLRQGYLQQHLTGASSAGCEGVNPLLGSYVRGGLAKRETGKVDAHLEECGECRALVLELGDVSHGMRAVIAPLVFGVAGMGLVGTALPLAGGAAVGAGAGGVTGAGGGATGAGAGGGATGAGAGGGAAGATGSGAAAGGGSVAAGTGAVGGGAAGTGAMGGAAAAAGAAASGGGLGAAAAVGAVGASAAVGTGAVAAAGATGLAAFIAASPLIAAAVGVVAVAAVGAGVVAVSGGFSTTPPPSAGADPDPSATTSPSAEPSADPSGESSPAPGSDPTSPTNTVPLEVAPTDAATPAAPLPSEGTPVVNTPPEQPGTLPLTPPTILVPPTTPLVPVVPIVPGTPDPVVPVTPPAPASLDLTFAPLTLAARDPEDLTVTASNAGGTSAEEVVVDVTLPADVSVVTSTVVAGRGVVPAIRQAALPCGPAVPAADGTSLVTCSVGVLAPGEKKDLVVTVQASRGGDYRFDGAVRGKGLNPVKKTYTPAPVPSYGAEIDLATPVVGSLVNPGATSVRLTARNTGDLDAQGVSLTVGGLPDGVTAQALTAGWTCTTAGASLACANPDAPLPAPGRGTSAGAPVTLDVQLLAGDGAQQATTGLSFSATTGASLKDSASADLAVGEPWAGANRVVPAGATVTPQCSAAGEGSVSLGLAGVTNTTAYDDLRVALAADRVTSERVALGRNASTDLALPHGLRVPAGAAAVTLTTTVEGREHTTTVRAGEFEATDCFVPRWLTSGDVTTSTTNDAGEVRVDAVVTNPTGRPLSVQIDGLSPVAAGSASRGSITIPPGERAAFSRATGSRDLPAGSLTVRQHLSAPDGDGDPGEYDEKLATGHDAARIAPASPAPTVGQCTYDPENLASTAPVTFTFDNRASTFKTRFRVEGWPGLDRTVDEGKSLLVPKPDGDSDPSVGYAGATFVVLADGRQIASHEVAGVSCYVPSWSRDVSVVAENVGGQVRLTGTVVNSTTEAMDVRMLAPQGLGVADSEKVTLPAGQSGSFVIDTGLERVSAGQVVFRQYRWVVEQGSPGKGYSHAESASFDRAVIAPKVSAPTVGQCVFDEVERVSVADVEYVFDNSGSTLPVVFGVVGQDGPSAVVGAGETRSVRAQGLLRGLEAQEFVVLADGRQIASHEVAGVSCYVPSWSRDVSVVAENVGGQVRLTGTVVNSTTEAMDVRMLAPQGLGVADSEKVTLPAGQSGSFVIDTGLERVSAGQVVFRQYRWVVEQGSPGKGYSHAESASFDRAVIAPKVSAPTVGQCTYDPAALASSAPVTLTFDNTGSSLPVAFTVAGHAPVELKPGEVATVTDSVGYQGATFTVLADGRAIATHTVPGASCYVPDWSAQQSARSEVVDNSAIRIVGSYTNRSKGPVQVRMSSGTYGSAGPAVTVPAGATQEFSLATGVRVLSPGSVEFTQSVTADGTARTNKVTAKYEAARYETYAPTVGVPILGVCYFDEDQQQSFRPVTFVYDNIASSAAVTFHVEVDGVLAPETQRVVQSQKRVQLKVPSVPEGGATYRVVTDTGHSWTYEVAGQTCLPSWRWTELYAKGDRVTYDEQHYVAKARNIAVLPTIGKGYWKLEKGGSDD</sequence>
<evidence type="ECO:0000256" key="5">
    <source>
        <dbReference type="ARBA" id="ARBA00023163"/>
    </source>
</evidence>
<gene>
    <name evidence="9" type="ORF">H9623_01690</name>
</gene>
<comment type="caution">
    <text evidence="9">The sequence shown here is derived from an EMBL/GenBank/DDBJ whole genome shotgun (WGS) entry which is preliminary data.</text>
</comment>
<feature type="domain" description="RNA polymerase sigma-70 region 2" evidence="7">
    <location>
        <begin position="33"/>
        <end position="96"/>
    </location>
</feature>
<dbReference type="PANTHER" id="PTHR43133">
    <property type="entry name" value="RNA POLYMERASE ECF-TYPE SIGMA FACTO"/>
    <property type="match status" value="1"/>
</dbReference>
<keyword evidence="4" id="KW-0238">DNA-binding</keyword>
<dbReference type="EMBL" id="JACSPN010000002">
    <property type="protein sequence ID" value="MBE7699021.1"/>
    <property type="molecule type" value="Genomic_DNA"/>
</dbReference>
<keyword evidence="2" id="KW-0805">Transcription regulation</keyword>
<feature type="domain" description="Putative zinc-finger" evidence="8">
    <location>
        <begin position="201"/>
        <end position="235"/>
    </location>
</feature>
<evidence type="ECO:0000256" key="2">
    <source>
        <dbReference type="ARBA" id="ARBA00023015"/>
    </source>
</evidence>
<dbReference type="Pfam" id="PF04542">
    <property type="entry name" value="Sigma70_r2"/>
    <property type="match status" value="1"/>
</dbReference>
<name>A0A9D5U9W0_9CELL</name>
<dbReference type="GO" id="GO:0016987">
    <property type="term" value="F:sigma factor activity"/>
    <property type="evidence" value="ECO:0007669"/>
    <property type="project" value="UniProtKB-KW"/>
</dbReference>
<dbReference type="Gene3D" id="1.10.10.1320">
    <property type="entry name" value="Anti-sigma factor, zinc-finger domain"/>
    <property type="match status" value="1"/>
</dbReference>
<evidence type="ECO:0000259" key="7">
    <source>
        <dbReference type="Pfam" id="PF04542"/>
    </source>
</evidence>
<evidence type="ECO:0000256" key="6">
    <source>
        <dbReference type="SAM" id="MobiDB-lite"/>
    </source>
</evidence>
<dbReference type="InterPro" id="IPR027383">
    <property type="entry name" value="Znf_put"/>
</dbReference>
<keyword evidence="5" id="KW-0804">Transcription</keyword>
<evidence type="ECO:0000313" key="10">
    <source>
        <dbReference type="Proteomes" id="UP000822993"/>
    </source>
</evidence>
<dbReference type="InterPro" id="IPR039425">
    <property type="entry name" value="RNA_pol_sigma-70-like"/>
</dbReference>
<accession>A0A9D5U9W0</accession>
<protein>
    <submittedName>
        <fullName evidence="9">Sigma-70 family RNA polymerase sigma factor</fullName>
    </submittedName>
</protein>
<proteinExistence type="inferred from homology"/>